<feature type="region of interest" description="Disordered" evidence="1">
    <location>
        <begin position="112"/>
        <end position="153"/>
    </location>
</feature>
<dbReference type="RefSeq" id="WP_132637526.1">
    <property type="nucleotide sequence ID" value="NZ_SMLD01000135.1"/>
</dbReference>
<protein>
    <submittedName>
        <fullName evidence="2">Uncharacterized protein</fullName>
    </submittedName>
</protein>
<comment type="caution">
    <text evidence="2">The sequence shown here is derived from an EMBL/GenBank/DDBJ whole genome shotgun (WGS) entry which is preliminary data.</text>
</comment>
<evidence type="ECO:0000256" key="1">
    <source>
        <dbReference type="SAM" id="MobiDB-lite"/>
    </source>
</evidence>
<feature type="region of interest" description="Disordered" evidence="1">
    <location>
        <begin position="1"/>
        <end position="26"/>
    </location>
</feature>
<reference evidence="2 3" key="1">
    <citation type="submission" date="2019-03" db="EMBL/GenBank/DDBJ databases">
        <title>Draft genome sequences of novel Actinobacteria.</title>
        <authorList>
            <person name="Sahin N."/>
            <person name="Ay H."/>
            <person name="Saygin H."/>
        </authorList>
    </citation>
    <scope>NUCLEOTIDE SEQUENCE [LARGE SCALE GENOMIC DNA]</scope>
    <source>
        <strain evidence="2 3">6K102</strain>
    </source>
</reference>
<feature type="compositionally biased region" description="Basic and acidic residues" evidence="1">
    <location>
        <begin position="44"/>
        <end position="54"/>
    </location>
</feature>
<dbReference type="AlphaFoldDB" id="A0A4R5ENH5"/>
<accession>A0A4R5ENH5</accession>
<feature type="compositionally biased region" description="Basic and acidic residues" evidence="1">
    <location>
        <begin position="112"/>
        <end position="123"/>
    </location>
</feature>
<dbReference type="Proteomes" id="UP000295136">
    <property type="component" value="Unassembled WGS sequence"/>
</dbReference>
<dbReference type="EMBL" id="SMLD01000135">
    <property type="protein sequence ID" value="TDE36137.1"/>
    <property type="molecule type" value="Genomic_DNA"/>
</dbReference>
<proteinExistence type="predicted"/>
<sequence length="213" mass="22008">MGACLVEPGVEDDHAGAEPRAAGRQRVRRRRRIAGLHVVRDPLDDHVDRGEVDGRTGVTGELGEPHGDEGVGEDAALRGQRPAVLVERRAAPPVEDVGAPAVAADGVVEQEGRAAFRVPDERGGAGAEPVGREQAPVGEPGGAGEQPHETPLRPGELVRRQQAPAAVVEAGEEPAVLGVDAVAEPEREDDLLELAAGDPLGLLGTHAVLSCGQ</sequence>
<evidence type="ECO:0000313" key="3">
    <source>
        <dbReference type="Proteomes" id="UP000295136"/>
    </source>
</evidence>
<feature type="region of interest" description="Disordered" evidence="1">
    <location>
        <begin position="44"/>
        <end position="77"/>
    </location>
</feature>
<evidence type="ECO:0000313" key="2">
    <source>
        <dbReference type="EMBL" id="TDE36137.1"/>
    </source>
</evidence>
<organism evidence="2 3">
    <name type="scientific">Nonomuraea mesophila</name>
    <dbReference type="NCBI Taxonomy" id="2530382"/>
    <lineage>
        <taxon>Bacteria</taxon>
        <taxon>Bacillati</taxon>
        <taxon>Actinomycetota</taxon>
        <taxon>Actinomycetes</taxon>
        <taxon>Streptosporangiales</taxon>
        <taxon>Streptosporangiaceae</taxon>
        <taxon>Nonomuraea</taxon>
    </lineage>
</organism>
<name>A0A4R5ENH5_9ACTN</name>
<keyword evidence="3" id="KW-1185">Reference proteome</keyword>
<gene>
    <name evidence="2" type="ORF">E1295_35520</name>
</gene>